<keyword evidence="1" id="KW-0472">Membrane</keyword>
<reference evidence="2 3" key="1">
    <citation type="submission" date="2017-10" db="EMBL/GenBank/DDBJ databases">
        <title>Bacillus sp. nov., a halophilic bacterium isolated from a Yangshapao Lake.</title>
        <authorList>
            <person name="Wang H."/>
        </authorList>
    </citation>
    <scope>NUCLEOTIDE SEQUENCE [LARGE SCALE GENOMIC DNA]</scope>
    <source>
        <strain evidence="2 3">YSP-3</strain>
    </source>
</reference>
<accession>A0A2W0H6M4</accession>
<feature type="transmembrane region" description="Helical" evidence="1">
    <location>
        <begin position="83"/>
        <end position="101"/>
    </location>
</feature>
<comment type="caution">
    <text evidence="2">The sequence shown here is derived from an EMBL/GenBank/DDBJ whole genome shotgun (WGS) entry which is preliminary data.</text>
</comment>
<keyword evidence="1" id="KW-1133">Transmembrane helix</keyword>
<dbReference type="EMBL" id="PDOF01000001">
    <property type="protein sequence ID" value="PYZ97504.1"/>
    <property type="molecule type" value="Genomic_DNA"/>
</dbReference>
<feature type="transmembrane region" description="Helical" evidence="1">
    <location>
        <begin position="59"/>
        <end position="77"/>
    </location>
</feature>
<dbReference type="RefSeq" id="WP_110516650.1">
    <property type="nucleotide sequence ID" value="NZ_PDOF01000001.1"/>
</dbReference>
<evidence type="ECO:0000313" key="3">
    <source>
        <dbReference type="Proteomes" id="UP000248066"/>
    </source>
</evidence>
<keyword evidence="1" id="KW-0812">Transmembrane</keyword>
<dbReference type="AlphaFoldDB" id="A0A2W0H6M4"/>
<feature type="transmembrane region" description="Helical" evidence="1">
    <location>
        <begin position="15"/>
        <end position="38"/>
    </location>
</feature>
<sequence>MNVEHIYFSIDPLAVALWAVTVLSVFSMVYPLAARVFNLQVENQLFRNPFQERKDRDRFFWVLFCSILFPVVMLYLVTDHGVSYWLFVLGMAATVTVPNLFKARYIALGRISGSWQVIVWQLVVFCILYAGILFYFLEGVLR</sequence>
<name>A0A2W0H6M4_9BACI</name>
<evidence type="ECO:0000313" key="2">
    <source>
        <dbReference type="EMBL" id="PYZ97504.1"/>
    </source>
</evidence>
<organism evidence="2 3">
    <name type="scientific">Alteribacter lacisalsi</name>
    <dbReference type="NCBI Taxonomy" id="2045244"/>
    <lineage>
        <taxon>Bacteria</taxon>
        <taxon>Bacillati</taxon>
        <taxon>Bacillota</taxon>
        <taxon>Bacilli</taxon>
        <taxon>Bacillales</taxon>
        <taxon>Bacillaceae</taxon>
        <taxon>Alteribacter</taxon>
    </lineage>
</organism>
<gene>
    <name evidence="2" type="ORF">CR205_02600</name>
</gene>
<protein>
    <submittedName>
        <fullName evidence="2">Uncharacterized protein</fullName>
    </submittedName>
</protein>
<evidence type="ECO:0000256" key="1">
    <source>
        <dbReference type="SAM" id="Phobius"/>
    </source>
</evidence>
<feature type="transmembrane region" description="Helical" evidence="1">
    <location>
        <begin position="113"/>
        <end position="137"/>
    </location>
</feature>
<keyword evidence="3" id="KW-1185">Reference proteome</keyword>
<proteinExistence type="predicted"/>
<dbReference type="Proteomes" id="UP000248066">
    <property type="component" value="Unassembled WGS sequence"/>
</dbReference>